<keyword evidence="2" id="KW-0032">Aminotransferase</keyword>
<keyword evidence="2" id="KW-0808">Transferase</keyword>
<dbReference type="RefSeq" id="WP_109093881.1">
    <property type="nucleotide sequence ID" value="NZ_QETB01000004.1"/>
</dbReference>
<proteinExistence type="predicted"/>
<sequence>MDARDVLIDAATRPAQAARALESKLSQEVLNGHLGGHDNSVAWLLWHTGREIDAQLADLAGQPEAWDRFKDGIGLGDAGALEGYGHTPAQARAIRVDDAGPLLDYIDAVTADLVDYLHGLADDDLDTVIDASWDPPTTRGVRLVSIIDDAAQHIGQAAYVVGAFSQN</sequence>
<dbReference type="Pfam" id="PF12867">
    <property type="entry name" value="DinB_2"/>
    <property type="match status" value="1"/>
</dbReference>
<dbReference type="InterPro" id="IPR024775">
    <property type="entry name" value="DinB-like"/>
</dbReference>
<organism evidence="2 3">
    <name type="scientific">Ancrocorticia populi</name>
    <dbReference type="NCBI Taxonomy" id="2175228"/>
    <lineage>
        <taxon>Bacteria</taxon>
        <taxon>Bacillati</taxon>
        <taxon>Actinomycetota</taxon>
        <taxon>Actinomycetes</taxon>
        <taxon>Actinomycetales</taxon>
        <taxon>Actinomycetaceae</taxon>
        <taxon>Ancrocorticia</taxon>
    </lineage>
</organism>
<dbReference type="InterPro" id="IPR034660">
    <property type="entry name" value="DinB/YfiT-like"/>
</dbReference>
<evidence type="ECO:0000313" key="2">
    <source>
        <dbReference type="EMBL" id="PWF26054.1"/>
    </source>
</evidence>
<reference evidence="3" key="1">
    <citation type="submission" date="2018-05" db="EMBL/GenBank/DDBJ databases">
        <authorList>
            <person name="Li Y."/>
        </authorList>
    </citation>
    <scope>NUCLEOTIDE SEQUENCE [LARGE SCALE GENOMIC DNA]</scope>
    <source>
        <strain evidence="3">sk1b4</strain>
    </source>
</reference>
<accession>A0A2V1K9E1</accession>
<keyword evidence="3" id="KW-1185">Reference proteome</keyword>
<name>A0A2V1K9E1_9ACTO</name>
<feature type="domain" description="DinB-like" evidence="1">
    <location>
        <begin position="17"/>
        <end position="157"/>
    </location>
</feature>
<dbReference type="AlphaFoldDB" id="A0A2V1K9E1"/>
<gene>
    <name evidence="2" type="ORF">DD236_08160</name>
</gene>
<dbReference type="GO" id="GO:0008483">
    <property type="term" value="F:transaminase activity"/>
    <property type="evidence" value="ECO:0007669"/>
    <property type="project" value="UniProtKB-KW"/>
</dbReference>
<comment type="caution">
    <text evidence="2">The sequence shown here is derived from an EMBL/GenBank/DDBJ whole genome shotgun (WGS) entry which is preliminary data.</text>
</comment>
<dbReference type="EMBL" id="QETB01000004">
    <property type="protein sequence ID" value="PWF26054.1"/>
    <property type="molecule type" value="Genomic_DNA"/>
</dbReference>
<protein>
    <submittedName>
        <fullName evidence="2">Aspartate/tyrosine/aromatic aminotransferase</fullName>
    </submittedName>
</protein>
<evidence type="ECO:0000259" key="1">
    <source>
        <dbReference type="Pfam" id="PF12867"/>
    </source>
</evidence>
<dbReference type="OrthoDB" id="2363925at2"/>
<dbReference type="Gene3D" id="1.20.120.450">
    <property type="entry name" value="dinb family like domain"/>
    <property type="match status" value="1"/>
</dbReference>
<dbReference type="SUPFAM" id="SSF109854">
    <property type="entry name" value="DinB/YfiT-like putative metalloenzymes"/>
    <property type="match status" value="1"/>
</dbReference>
<evidence type="ECO:0000313" key="3">
    <source>
        <dbReference type="Proteomes" id="UP000245283"/>
    </source>
</evidence>
<dbReference type="Proteomes" id="UP000245283">
    <property type="component" value="Unassembled WGS sequence"/>
</dbReference>
<dbReference type="NCBIfam" id="NF047843">
    <property type="entry name" value="MST_Rv0443"/>
    <property type="match status" value="1"/>
</dbReference>